<organism evidence="5 6">
    <name type="scientific">Methanosphaerula palustris (strain ATCC BAA-1556 / DSM 19958 / E1-9c)</name>
    <dbReference type="NCBI Taxonomy" id="521011"/>
    <lineage>
        <taxon>Archaea</taxon>
        <taxon>Methanobacteriati</taxon>
        <taxon>Methanobacteriota</taxon>
        <taxon>Stenosarchaea group</taxon>
        <taxon>Methanomicrobia</taxon>
        <taxon>Methanomicrobiales</taxon>
        <taxon>Methanoregulaceae</taxon>
        <taxon>Methanosphaerula</taxon>
    </lineage>
</organism>
<dbReference type="SMART" id="SM00347">
    <property type="entry name" value="HTH_MARR"/>
    <property type="match status" value="1"/>
</dbReference>
<dbReference type="InterPro" id="IPR036390">
    <property type="entry name" value="WH_DNA-bd_sf"/>
</dbReference>
<feature type="domain" description="HTH marR-type" evidence="4">
    <location>
        <begin position="7"/>
        <end position="136"/>
    </location>
</feature>
<dbReference type="InterPro" id="IPR000835">
    <property type="entry name" value="HTH_MarR-typ"/>
</dbReference>
<dbReference type="AlphaFoldDB" id="B8GI31"/>
<proteinExistence type="predicted"/>
<dbReference type="GeneID" id="7270053"/>
<dbReference type="RefSeq" id="WP_012618090.1">
    <property type="nucleotide sequence ID" value="NC_011832.1"/>
</dbReference>
<dbReference type="OrthoDB" id="10712at2157"/>
<dbReference type="PANTHER" id="PTHR42756:SF2">
    <property type="entry name" value="MARR FAMILY REGULATORY PROTEIN"/>
    <property type="match status" value="1"/>
</dbReference>
<evidence type="ECO:0000313" key="5">
    <source>
        <dbReference type="EMBL" id="ACL16771.1"/>
    </source>
</evidence>
<accession>B8GI31</accession>
<gene>
    <name evidence="5" type="ordered locus">Mpal_1448</name>
</gene>
<dbReference type="Pfam" id="PF01047">
    <property type="entry name" value="MarR"/>
    <property type="match status" value="1"/>
</dbReference>
<dbReference type="PANTHER" id="PTHR42756">
    <property type="entry name" value="TRANSCRIPTIONAL REGULATOR, MARR"/>
    <property type="match status" value="1"/>
</dbReference>
<evidence type="ECO:0000259" key="4">
    <source>
        <dbReference type="PROSITE" id="PS50995"/>
    </source>
</evidence>
<dbReference type="Proteomes" id="UP000002457">
    <property type="component" value="Chromosome"/>
</dbReference>
<keyword evidence="2" id="KW-0238">DNA-binding</keyword>
<dbReference type="eggNOG" id="arCOG03177">
    <property type="taxonomic scope" value="Archaea"/>
</dbReference>
<sequence length="144" mass="16928">MSNKEFIGKFVSFLYRYSQMYLDKELKPYNIGPGQFYLLMPLFQKDGVNQESIGQSINLDRANVTRAVQKLVKEGYVYQQRDDEDKRSQRIFLTEKGRAIEPGLKKIALEWEDILLSNFDSDQREAIVNSFEDMIKNVSRIMEK</sequence>
<keyword evidence="6" id="KW-1185">Reference proteome</keyword>
<dbReference type="HOGENOM" id="CLU_083287_18_0_2"/>
<keyword evidence="3" id="KW-0804">Transcription</keyword>
<dbReference type="InterPro" id="IPR023187">
    <property type="entry name" value="Tscrpt_reg_MarR-type_CS"/>
</dbReference>
<dbReference type="PROSITE" id="PS01117">
    <property type="entry name" value="HTH_MARR_1"/>
    <property type="match status" value="1"/>
</dbReference>
<evidence type="ECO:0000313" key="6">
    <source>
        <dbReference type="Proteomes" id="UP000002457"/>
    </source>
</evidence>
<dbReference type="GO" id="GO:0003677">
    <property type="term" value="F:DNA binding"/>
    <property type="evidence" value="ECO:0007669"/>
    <property type="project" value="UniProtKB-KW"/>
</dbReference>
<evidence type="ECO:0000256" key="1">
    <source>
        <dbReference type="ARBA" id="ARBA00023015"/>
    </source>
</evidence>
<dbReference type="GO" id="GO:0003700">
    <property type="term" value="F:DNA-binding transcription factor activity"/>
    <property type="evidence" value="ECO:0007669"/>
    <property type="project" value="InterPro"/>
</dbReference>
<evidence type="ECO:0000256" key="2">
    <source>
        <dbReference type="ARBA" id="ARBA00023125"/>
    </source>
</evidence>
<protein>
    <submittedName>
        <fullName evidence="5">Transcriptional regulator, MarR family</fullName>
    </submittedName>
</protein>
<dbReference type="PRINTS" id="PR00598">
    <property type="entry name" value="HTHMARR"/>
</dbReference>
<dbReference type="InterPro" id="IPR036388">
    <property type="entry name" value="WH-like_DNA-bd_sf"/>
</dbReference>
<reference evidence="5 6" key="1">
    <citation type="journal article" date="2015" name="Genome Announc.">
        <title>Complete Genome Sequence of Methanosphaerula palustris E1-9CT, a Hydrogenotrophic Methanogen Isolated from a Minerotrophic Fen Peatland.</title>
        <authorList>
            <person name="Cadillo-Quiroz H."/>
            <person name="Browne P."/>
            <person name="Kyrpides N."/>
            <person name="Woyke T."/>
            <person name="Goodwin L."/>
            <person name="Detter C."/>
            <person name="Yavitt J.B."/>
            <person name="Zinder S.H."/>
        </authorList>
    </citation>
    <scope>NUCLEOTIDE SEQUENCE [LARGE SCALE GENOMIC DNA]</scope>
    <source>
        <strain evidence="6">ATCC BAA-1556 / DSM 19958 / E1-9c</strain>
    </source>
</reference>
<dbReference type="Gene3D" id="1.10.10.10">
    <property type="entry name" value="Winged helix-like DNA-binding domain superfamily/Winged helix DNA-binding domain"/>
    <property type="match status" value="1"/>
</dbReference>
<name>B8GI31_METPE</name>
<dbReference type="STRING" id="521011.Mpal_1448"/>
<dbReference type="PROSITE" id="PS50995">
    <property type="entry name" value="HTH_MARR_2"/>
    <property type="match status" value="1"/>
</dbReference>
<evidence type="ECO:0000256" key="3">
    <source>
        <dbReference type="ARBA" id="ARBA00023163"/>
    </source>
</evidence>
<dbReference type="EMBL" id="CP001338">
    <property type="protein sequence ID" value="ACL16771.1"/>
    <property type="molecule type" value="Genomic_DNA"/>
</dbReference>
<dbReference type="KEGG" id="mpl:Mpal_1448"/>
<dbReference type="SUPFAM" id="SSF46785">
    <property type="entry name" value="Winged helix' DNA-binding domain"/>
    <property type="match status" value="1"/>
</dbReference>
<keyword evidence="1" id="KW-0805">Transcription regulation</keyword>